<dbReference type="InterPro" id="IPR058504">
    <property type="entry name" value="DUF8191"/>
</dbReference>
<dbReference type="InterPro" id="IPR030547">
    <property type="entry name" value="XRCC2"/>
</dbReference>
<organism evidence="3 4">
    <name type="scientific">Serendipita indica (strain DSM 11827)</name>
    <name type="common">Root endophyte fungus</name>
    <name type="synonym">Piriformospora indica</name>
    <dbReference type="NCBI Taxonomy" id="1109443"/>
    <lineage>
        <taxon>Eukaryota</taxon>
        <taxon>Fungi</taxon>
        <taxon>Dikarya</taxon>
        <taxon>Basidiomycota</taxon>
        <taxon>Agaricomycotina</taxon>
        <taxon>Agaricomycetes</taxon>
        <taxon>Sebacinales</taxon>
        <taxon>Serendipitaceae</taxon>
        <taxon>Serendipita</taxon>
    </lineage>
</organism>
<dbReference type="InParanoid" id="G4TKN4"/>
<proteinExistence type="predicted"/>
<dbReference type="SUPFAM" id="SSF52540">
    <property type="entry name" value="P-loop containing nucleoside triphosphate hydrolases"/>
    <property type="match status" value="1"/>
</dbReference>
<dbReference type="Pfam" id="PF26609">
    <property type="entry name" value="DUF8191"/>
    <property type="match status" value="1"/>
</dbReference>
<reference evidence="3 4" key="1">
    <citation type="journal article" date="2011" name="PLoS Pathog.">
        <title>Endophytic Life Strategies Decoded by Genome and Transcriptome Analyses of the Mutualistic Root Symbiont Piriformospora indica.</title>
        <authorList>
            <person name="Zuccaro A."/>
            <person name="Lahrmann U."/>
            <person name="Guldener U."/>
            <person name="Langen G."/>
            <person name="Pfiffi S."/>
            <person name="Biedenkopf D."/>
            <person name="Wong P."/>
            <person name="Samans B."/>
            <person name="Grimm C."/>
            <person name="Basiewicz M."/>
            <person name="Murat C."/>
            <person name="Martin F."/>
            <person name="Kogel K.H."/>
        </authorList>
    </citation>
    <scope>NUCLEOTIDE SEQUENCE [LARGE SCALE GENOMIC DNA]</scope>
    <source>
        <strain evidence="3 4">DSM 11827</strain>
    </source>
</reference>
<dbReference type="eggNOG" id="KOG2859">
    <property type="taxonomic scope" value="Eukaryota"/>
</dbReference>
<dbReference type="EMBL" id="CAFZ01000138">
    <property type="protein sequence ID" value="CCA71880.1"/>
    <property type="molecule type" value="Genomic_DNA"/>
</dbReference>
<dbReference type="GO" id="GO:0042148">
    <property type="term" value="P:DNA strand invasion"/>
    <property type="evidence" value="ECO:0007669"/>
    <property type="project" value="TreeGrafter"/>
</dbReference>
<dbReference type="STRING" id="1109443.G4TKN4"/>
<dbReference type="Proteomes" id="UP000007148">
    <property type="component" value="Unassembled WGS sequence"/>
</dbReference>
<evidence type="ECO:0000256" key="1">
    <source>
        <dbReference type="SAM" id="MobiDB-lite"/>
    </source>
</evidence>
<dbReference type="CDD" id="cd19490">
    <property type="entry name" value="XRCC2"/>
    <property type="match status" value="1"/>
</dbReference>
<dbReference type="Gene3D" id="3.40.50.300">
    <property type="entry name" value="P-loop containing nucleotide triphosphate hydrolases"/>
    <property type="match status" value="1"/>
</dbReference>
<dbReference type="GO" id="GO:0005815">
    <property type="term" value="C:microtubule organizing center"/>
    <property type="evidence" value="ECO:0007669"/>
    <property type="project" value="TreeGrafter"/>
</dbReference>
<sequence length="584" mass="65120">MGCFKCLYNWFLSRPPAEGTTTFPDPYAFRTNTCPQCRTSVRVSPIPSFLLKNLIGEMRSAGLLEPTSPTVPASDSRTGLPNGARISTEMSTVFGGGGEVGEEEEHEAAIGFSDSDSSVDDTGFQARREHSNHLMQWELDFRNDHAGSWVSPRWETPRFTVDSSALSTSDIAELGLPQREVHALLRRGASKDMIRLYQMRFQREHGITANSGSVSVRLGWNLARNAMDVDGSAFMQATMDEMRTHRERYSSSRAGRMGSATIFLNSTLKESSLNRGDVIEIQGPSGSGKTELLYYLAMTTILPHNVQLTLREGHLELDVGAREKSVVVCDCDGQWNISRFHKILKQLLWQRVEDACPDSVSADQSQIEAQLEEVVVEALRRLHIFRPTSSASLAATLLMLPRYHFENMRYEELCMLMIDGGLSSFYWQDRYVDELGRQPGDPVSTATTGVIRALSSFRQVHDAIIIFTNWAISPLSNSTFFKQHLPPPWPSPFELGPNGESQPRISPIEVTHHITLRDPNHSPASDHELLPEVGLVRIEGVVRTPPRDLPETIVTHFEFHVGDSGLTVLPIEEVAEGEGTIEED</sequence>
<dbReference type="InterPro" id="IPR027417">
    <property type="entry name" value="P-loop_NTPase"/>
</dbReference>
<gene>
    <name evidence="3" type="ORF">PIIN_05815</name>
</gene>
<feature type="domain" description="DUF8191" evidence="2">
    <location>
        <begin position="184"/>
        <end position="254"/>
    </location>
</feature>
<name>G4TKN4_SERID</name>
<dbReference type="OrthoDB" id="420422at2759"/>
<dbReference type="GO" id="GO:0005657">
    <property type="term" value="C:replication fork"/>
    <property type="evidence" value="ECO:0007669"/>
    <property type="project" value="InterPro"/>
</dbReference>
<dbReference type="GO" id="GO:0000724">
    <property type="term" value="P:double-strand break repair via homologous recombination"/>
    <property type="evidence" value="ECO:0007669"/>
    <property type="project" value="InterPro"/>
</dbReference>
<evidence type="ECO:0000313" key="3">
    <source>
        <dbReference type="EMBL" id="CCA71880.1"/>
    </source>
</evidence>
<accession>G4TKN4</accession>
<dbReference type="GO" id="GO:0000400">
    <property type="term" value="F:four-way junction DNA binding"/>
    <property type="evidence" value="ECO:0007669"/>
    <property type="project" value="TreeGrafter"/>
</dbReference>
<dbReference type="AlphaFoldDB" id="G4TKN4"/>
<protein>
    <recommendedName>
        <fullName evidence="2">DUF8191 domain-containing protein</fullName>
    </recommendedName>
</protein>
<comment type="caution">
    <text evidence="3">The sequence shown here is derived from an EMBL/GenBank/DDBJ whole genome shotgun (WGS) entry which is preliminary data.</text>
</comment>
<dbReference type="GO" id="GO:0033063">
    <property type="term" value="C:Rad51B-Rad51C-Rad51D-XRCC2 complex"/>
    <property type="evidence" value="ECO:0007669"/>
    <property type="project" value="InterPro"/>
</dbReference>
<dbReference type="HOGENOM" id="CLU_467003_0_0_1"/>
<evidence type="ECO:0000313" key="4">
    <source>
        <dbReference type="Proteomes" id="UP000007148"/>
    </source>
</evidence>
<feature type="region of interest" description="Disordered" evidence="1">
    <location>
        <begin position="65"/>
        <end position="84"/>
    </location>
</feature>
<dbReference type="PANTHER" id="PTHR46644:SF2">
    <property type="entry name" value="DNA REPAIR PROTEIN XRCC2"/>
    <property type="match status" value="1"/>
</dbReference>
<evidence type="ECO:0000259" key="2">
    <source>
        <dbReference type="Pfam" id="PF26609"/>
    </source>
</evidence>
<keyword evidence="4" id="KW-1185">Reference proteome</keyword>
<dbReference type="PANTHER" id="PTHR46644">
    <property type="entry name" value="DNA REPAIR PROTEIN XRCC2"/>
    <property type="match status" value="1"/>
</dbReference>
<feature type="compositionally biased region" description="Polar residues" evidence="1">
    <location>
        <begin position="67"/>
        <end position="79"/>
    </location>
</feature>